<name>A0A415A8B5_BACFG</name>
<evidence type="ECO:0000313" key="2">
    <source>
        <dbReference type="EMBL" id="TWV67916.1"/>
    </source>
</evidence>
<gene>
    <name evidence="2" type="ORF">FSA08_21695</name>
</gene>
<dbReference type="EMBL" id="VOHY01000023">
    <property type="protein sequence ID" value="TWV67916.1"/>
    <property type="molecule type" value="Genomic_DNA"/>
</dbReference>
<comment type="caution">
    <text evidence="2">The sequence shown here is derived from an EMBL/GenBank/DDBJ whole genome shotgun (WGS) entry which is preliminary data.</text>
</comment>
<feature type="region of interest" description="Disordered" evidence="1">
    <location>
        <begin position="1"/>
        <end position="26"/>
    </location>
</feature>
<feature type="compositionally biased region" description="Basic and acidic residues" evidence="1">
    <location>
        <begin position="1"/>
        <end position="13"/>
    </location>
</feature>
<reference evidence="2 3" key="1">
    <citation type="submission" date="2019-08" db="EMBL/GenBank/DDBJ databases">
        <title>Genome sequencing of Bacteroides fragilis Sample_iSURF_9.</title>
        <authorList>
            <person name="Chandler J.E."/>
            <person name="Ruoff K.L."/>
            <person name="Price C.E."/>
            <person name="Valls R.A."/>
            <person name="O'Toole G.A."/>
        </authorList>
    </citation>
    <scope>NUCLEOTIDE SEQUENCE [LARGE SCALE GENOMIC DNA]</scope>
    <source>
        <strain evidence="2 3">CFPLTA004_1B</strain>
    </source>
</reference>
<organism evidence="2 3">
    <name type="scientific">Bacteroides fragilis</name>
    <dbReference type="NCBI Taxonomy" id="817"/>
    <lineage>
        <taxon>Bacteria</taxon>
        <taxon>Pseudomonadati</taxon>
        <taxon>Bacteroidota</taxon>
        <taxon>Bacteroidia</taxon>
        <taxon>Bacteroidales</taxon>
        <taxon>Bacteroidaceae</taxon>
        <taxon>Bacteroides</taxon>
    </lineage>
</organism>
<accession>A0A415A8B5</accession>
<dbReference type="Proteomes" id="UP000318041">
    <property type="component" value="Unassembled WGS sequence"/>
</dbReference>
<sequence>MDSESSGEKDKSFSKPPWLRSMKNRQGRFEQVRACNMQNSDKNLESENLDSVFMREATVRK</sequence>
<proteinExistence type="predicted"/>
<evidence type="ECO:0000313" key="3">
    <source>
        <dbReference type="Proteomes" id="UP000318041"/>
    </source>
</evidence>
<evidence type="ECO:0000256" key="1">
    <source>
        <dbReference type="SAM" id="MobiDB-lite"/>
    </source>
</evidence>
<dbReference type="AlphaFoldDB" id="A0A415A8B5"/>
<protein>
    <submittedName>
        <fullName evidence="2">Uncharacterized protein</fullName>
    </submittedName>
</protein>